<dbReference type="Proteomes" id="UP000712281">
    <property type="component" value="Unassembled WGS sequence"/>
</dbReference>
<accession>A0A8S9G6S2</accession>
<feature type="transmembrane region" description="Helical" evidence="1">
    <location>
        <begin position="42"/>
        <end position="66"/>
    </location>
</feature>
<keyword evidence="1" id="KW-1133">Transmembrane helix</keyword>
<evidence type="ECO:0000256" key="1">
    <source>
        <dbReference type="SAM" id="Phobius"/>
    </source>
</evidence>
<evidence type="ECO:0000313" key="2">
    <source>
        <dbReference type="EMBL" id="KAF2540939.1"/>
    </source>
</evidence>
<reference evidence="2" key="1">
    <citation type="submission" date="2019-12" db="EMBL/GenBank/DDBJ databases">
        <title>Genome sequencing and annotation of Brassica cretica.</title>
        <authorList>
            <person name="Studholme D.J."/>
            <person name="Sarris P.F."/>
        </authorList>
    </citation>
    <scope>NUCLEOTIDE SEQUENCE</scope>
    <source>
        <strain evidence="2">PFS-001/15</strain>
        <tissue evidence="2">Leaf</tissue>
    </source>
</reference>
<organism evidence="2 3">
    <name type="scientific">Brassica cretica</name>
    <name type="common">Mustard</name>
    <dbReference type="NCBI Taxonomy" id="69181"/>
    <lineage>
        <taxon>Eukaryota</taxon>
        <taxon>Viridiplantae</taxon>
        <taxon>Streptophyta</taxon>
        <taxon>Embryophyta</taxon>
        <taxon>Tracheophyta</taxon>
        <taxon>Spermatophyta</taxon>
        <taxon>Magnoliopsida</taxon>
        <taxon>eudicotyledons</taxon>
        <taxon>Gunneridae</taxon>
        <taxon>Pentapetalae</taxon>
        <taxon>rosids</taxon>
        <taxon>malvids</taxon>
        <taxon>Brassicales</taxon>
        <taxon>Brassicaceae</taxon>
        <taxon>Brassiceae</taxon>
        <taxon>Brassica</taxon>
    </lineage>
</organism>
<protein>
    <submittedName>
        <fullName evidence="2">Uncharacterized protein</fullName>
    </submittedName>
</protein>
<dbReference type="AlphaFoldDB" id="A0A8S9G6S2"/>
<evidence type="ECO:0000313" key="3">
    <source>
        <dbReference type="Proteomes" id="UP000712281"/>
    </source>
</evidence>
<keyword evidence="1" id="KW-0472">Membrane</keyword>
<proteinExistence type="predicted"/>
<gene>
    <name evidence="2" type="ORF">F2Q68_00029403</name>
</gene>
<comment type="caution">
    <text evidence="2">The sequence shown here is derived from an EMBL/GenBank/DDBJ whole genome shotgun (WGS) entry which is preliminary data.</text>
</comment>
<keyword evidence="1" id="KW-0812">Transmembrane</keyword>
<sequence length="328" mass="35810">MDAYSLSAAIGVVLPVGRRHLESWLSLPSLSLLSNKTLICCAALVASGGLAALAAAGCLSSFSLFSSSPLSRLLLPLFSSADILTVVVSLSSWCRCPVVRVLKQWFVQQLLVAKRRCCLSLRVKLRFSDLSLVRVIVILGCCSRPWTAIPVAASVASTSADRVSFRGSLPCGVSVPFPCRVWWMWRVGGVEVAVCGVRELELRQALVRLHRLGAAPLSSTATPCSRWCLRINSSVWLIPQHYMGLLELLVVVCDAIGFRLWSTEVAACFPRIGDLTLSASCSQVVHYLYERIHRGGQNYRVPLSVELGSSFCGKLLVRISRPPGLRLW</sequence>
<name>A0A8S9G6S2_BRACR</name>
<dbReference type="EMBL" id="QGKW02002005">
    <property type="protein sequence ID" value="KAF2540939.1"/>
    <property type="molecule type" value="Genomic_DNA"/>
</dbReference>